<feature type="coiled-coil region" evidence="3">
    <location>
        <begin position="242"/>
        <end position="564"/>
    </location>
</feature>
<dbReference type="Proteomes" id="UP000593567">
    <property type="component" value="Unassembled WGS sequence"/>
</dbReference>
<evidence type="ECO:0000256" key="1">
    <source>
        <dbReference type="ARBA" id="ARBA00004496"/>
    </source>
</evidence>
<dbReference type="FunFam" id="1.20.1410.10:FF:000006">
    <property type="entry name" value="Huntingtin interacting protein"/>
    <property type="match status" value="1"/>
</dbReference>
<organism evidence="5 6">
    <name type="scientific">Bugula neritina</name>
    <name type="common">Brown bryozoan</name>
    <name type="synonym">Sertularia neritina</name>
    <dbReference type="NCBI Taxonomy" id="10212"/>
    <lineage>
        <taxon>Eukaryota</taxon>
        <taxon>Metazoa</taxon>
        <taxon>Spiralia</taxon>
        <taxon>Lophotrochozoa</taxon>
        <taxon>Bryozoa</taxon>
        <taxon>Gymnolaemata</taxon>
        <taxon>Cheilostomatida</taxon>
        <taxon>Flustrina</taxon>
        <taxon>Buguloidea</taxon>
        <taxon>Bugulidae</taxon>
        <taxon>Bugula</taxon>
    </lineage>
</organism>
<comment type="caution">
    <text evidence="5">The sequence shown here is derived from an EMBL/GenBank/DDBJ whole genome shotgun (WGS) entry which is preliminary data.</text>
</comment>
<dbReference type="EMBL" id="VXIV02000449">
    <property type="protein sequence ID" value="KAF6038196.1"/>
    <property type="molecule type" value="Genomic_DNA"/>
</dbReference>
<dbReference type="PANTHER" id="PTHR10407:SF15">
    <property type="entry name" value="HUNTINGTIN INTERACTING PROTEIN 1"/>
    <property type="match status" value="1"/>
</dbReference>
<dbReference type="GO" id="GO:0032051">
    <property type="term" value="F:clathrin light chain binding"/>
    <property type="evidence" value="ECO:0007669"/>
    <property type="project" value="TreeGrafter"/>
</dbReference>
<keyword evidence="2" id="KW-0963">Cytoplasm</keyword>
<dbReference type="Gene3D" id="1.20.1410.10">
    <property type="entry name" value="I/LWEQ domain"/>
    <property type="match status" value="1"/>
</dbReference>
<dbReference type="GO" id="GO:0006897">
    <property type="term" value="P:endocytosis"/>
    <property type="evidence" value="ECO:0007669"/>
    <property type="project" value="InterPro"/>
</dbReference>
<evidence type="ECO:0000256" key="2">
    <source>
        <dbReference type="ARBA" id="ARBA00022490"/>
    </source>
</evidence>
<comment type="subcellular location">
    <subcellularLocation>
        <location evidence="1">Cytoplasm</location>
    </subcellularLocation>
</comment>
<dbReference type="PROSITE" id="PS50945">
    <property type="entry name" value="I_LWEQ"/>
    <property type="match status" value="1"/>
</dbReference>
<dbReference type="GO" id="GO:0051015">
    <property type="term" value="F:actin filament binding"/>
    <property type="evidence" value="ECO:0007669"/>
    <property type="project" value="TreeGrafter"/>
</dbReference>
<dbReference type="Pfam" id="PF07651">
    <property type="entry name" value="ANTH"/>
    <property type="match status" value="1"/>
</dbReference>
<dbReference type="GO" id="GO:0030864">
    <property type="term" value="C:cortical actin cytoskeleton"/>
    <property type="evidence" value="ECO:0007669"/>
    <property type="project" value="TreeGrafter"/>
</dbReference>
<evidence type="ECO:0000313" key="5">
    <source>
        <dbReference type="EMBL" id="KAF6038196.1"/>
    </source>
</evidence>
<feature type="coiled-coil region" evidence="3">
    <location>
        <begin position="776"/>
        <end position="803"/>
    </location>
</feature>
<dbReference type="GO" id="GO:0080025">
    <property type="term" value="F:phosphatidylinositol-3,5-bisphosphate binding"/>
    <property type="evidence" value="ECO:0007669"/>
    <property type="project" value="TreeGrafter"/>
</dbReference>
<accession>A0A7J7KL87</accession>
<dbReference type="PANTHER" id="PTHR10407">
    <property type="entry name" value="HUNTINGTIN INTERACTING PROTEIN 1"/>
    <property type="match status" value="1"/>
</dbReference>
<dbReference type="InterPro" id="IPR011417">
    <property type="entry name" value="ANTH_dom"/>
</dbReference>
<dbReference type="GO" id="GO:0030136">
    <property type="term" value="C:clathrin-coated vesicle"/>
    <property type="evidence" value="ECO:0007669"/>
    <property type="project" value="TreeGrafter"/>
</dbReference>
<evidence type="ECO:0000313" key="6">
    <source>
        <dbReference type="Proteomes" id="UP000593567"/>
    </source>
</evidence>
<dbReference type="GO" id="GO:0035615">
    <property type="term" value="F:clathrin adaptor activity"/>
    <property type="evidence" value="ECO:0007669"/>
    <property type="project" value="TreeGrafter"/>
</dbReference>
<proteinExistence type="predicted"/>
<keyword evidence="3" id="KW-0175">Coiled coil</keyword>
<dbReference type="InterPro" id="IPR002558">
    <property type="entry name" value="ILWEQ_dom"/>
</dbReference>
<evidence type="ECO:0000256" key="3">
    <source>
        <dbReference type="SAM" id="Coils"/>
    </source>
</evidence>
<dbReference type="SUPFAM" id="SSF109885">
    <property type="entry name" value="I/LWEQ domain"/>
    <property type="match status" value="1"/>
</dbReference>
<dbReference type="Gene3D" id="1.20.5.1700">
    <property type="match status" value="1"/>
</dbReference>
<dbReference type="InterPro" id="IPR035964">
    <property type="entry name" value="I/LWEQ_dom_sf"/>
</dbReference>
<dbReference type="GO" id="GO:0043325">
    <property type="term" value="F:phosphatidylinositol-3,4-bisphosphate binding"/>
    <property type="evidence" value="ECO:0007669"/>
    <property type="project" value="TreeGrafter"/>
</dbReference>
<dbReference type="Pfam" id="PF01608">
    <property type="entry name" value="I_LWEQ"/>
    <property type="match status" value="1"/>
</dbReference>
<name>A0A7J7KL87_BUGNE</name>
<gene>
    <name evidence="5" type="ORF">EB796_003492</name>
</gene>
<protein>
    <submittedName>
        <fullName evidence="5">Hip1</fullName>
    </submittedName>
</protein>
<evidence type="ECO:0000259" key="4">
    <source>
        <dbReference type="PROSITE" id="PS50945"/>
    </source>
</evidence>
<feature type="domain" description="I/LWEQ" evidence="4">
    <location>
        <begin position="727"/>
        <end position="968"/>
    </location>
</feature>
<dbReference type="SMART" id="SM00307">
    <property type="entry name" value="ILWEQ"/>
    <property type="match status" value="1"/>
</dbReference>
<dbReference type="GO" id="GO:0048268">
    <property type="term" value="P:clathrin coat assembly"/>
    <property type="evidence" value="ECO:0007669"/>
    <property type="project" value="TreeGrafter"/>
</dbReference>
<keyword evidence="6" id="KW-1185">Reference proteome</keyword>
<reference evidence="5" key="1">
    <citation type="submission" date="2020-06" db="EMBL/GenBank/DDBJ databases">
        <title>Draft genome of Bugula neritina, a colonial animal packing powerful symbionts and potential medicines.</title>
        <authorList>
            <person name="Rayko M."/>
        </authorList>
    </citation>
    <scope>NUCLEOTIDE SEQUENCE [LARGE SCALE GENOMIC DNA]</scope>
    <source>
        <strain evidence="5">Kwan_BN1</strain>
    </source>
</reference>
<sequence length="995" mass="112399">MRYLTWLEDLSKVWSHLPENFGPVNAHYLKMLTNRLTFHKKHIKIPGNLEIKDQLLAEITGHEANGYFEFCIELLDLMDDIMSLQSMVFHQLDRANENSMTLTGQCKLYPLVLAVQDSCQLYDYLVKVLFKLHKAIPPDTLGDLRARFLSQYKSAKQFYQTCQGLQYFKGIIQVPTLPDSPPNFLIASEIFKHRKPVAVVDGEEPEEEPDSTPPPVPDKIAPLIQTAPVPAEPVPDSKDIIINQLKTQVEHLRNELEFVKVKAREKISSLNEEIGSLKSQLQMQKEETNMMNSKLADVQNKLSESNQETEELKQSLSVAEENAAAAMALSKAAEQAKTSDERYKKMRELYENLKQEHVTLLRNNAAIKKQTMAEKQAKEEKEQQYKEAYEEVERLKSEQNVLADSMQKSADESSQHMILLEQRIEELGREKAEFEEKLLSSENENDSLKTQVANYQTTNLALEENLKVEKESSQQSASSMGQQLSDVNENLEQAQANAASLDEKNKELSERIEKVESDKNTLETNLATLISERDQAREDQAKTKLELEAKLAEFQELLEKKIKDDLESRQSLAYNSLVVAVDEGVKEVNYTLDFIASEEFITHTCCAESAVEDLSKLDGELSKLSSTFESSNDSLELSHLIHAFSHRLCRTLETCKGACNRAPPEQGDDLAEKCHILGNDSVKHLHTIKQEYRKPEPDKAVLQAELSKVREDAEGMLRVARSLLIKSDDINVDEIGELVEEELNATQKAIQEGAQKVQEMLEKARMRDTGVKLEVNEKILDSVTKLMAEIQQLVRKSKVLQEEIVTSGRGSATAKEFYKKNHRWTEGLVSAAKAVGWGASTLVEKAEIIMEGKGTLNELKVCSNEIAASTAQLVVSSQVKADKESTKLADLKLSAKGVKTATADVVASSNFGEERINEADLMNFNDLSLTQTKRVEMNTQVHILELESKLVKERKKLAEIRKRHYQLAGRVKAGRLEKMKILLKLMSLLRNGDKW</sequence>
<dbReference type="InterPro" id="IPR030224">
    <property type="entry name" value="Sla2_fam"/>
</dbReference>
<dbReference type="OrthoDB" id="8178130at2759"/>
<dbReference type="AlphaFoldDB" id="A0A7J7KL87"/>
<dbReference type="GO" id="GO:0007015">
    <property type="term" value="P:actin filament organization"/>
    <property type="evidence" value="ECO:0007669"/>
    <property type="project" value="TreeGrafter"/>
</dbReference>